<dbReference type="AlphaFoldDB" id="A0AA36NLZ1"/>
<evidence type="ECO:0008006" key="4">
    <source>
        <dbReference type="Google" id="ProtNLM"/>
    </source>
</evidence>
<accession>A0AA36NLZ1</accession>
<dbReference type="InterPro" id="IPR019193">
    <property type="entry name" value="UBQ-conj_enz_E2-bd_prot"/>
</dbReference>
<gene>
    <name evidence="2" type="ORF">EVOR1521_LOCUS29790</name>
</gene>
<comment type="caution">
    <text evidence="2">The sequence shown here is derived from an EMBL/GenBank/DDBJ whole genome shotgun (WGS) entry which is preliminary data.</text>
</comment>
<reference evidence="2" key="1">
    <citation type="submission" date="2023-08" db="EMBL/GenBank/DDBJ databases">
        <authorList>
            <person name="Chen Y."/>
            <person name="Shah S."/>
            <person name="Dougan E. K."/>
            <person name="Thang M."/>
            <person name="Chan C."/>
        </authorList>
    </citation>
    <scope>NUCLEOTIDE SEQUENCE</scope>
</reference>
<keyword evidence="3" id="KW-1185">Reference proteome</keyword>
<dbReference type="Pfam" id="PF09814">
    <property type="entry name" value="HECT_2"/>
    <property type="match status" value="1"/>
</dbReference>
<dbReference type="EMBL" id="CAUJNA010003716">
    <property type="protein sequence ID" value="CAJ1408353.1"/>
    <property type="molecule type" value="Genomic_DNA"/>
</dbReference>
<dbReference type="Pfam" id="PF13424">
    <property type="entry name" value="TPR_12"/>
    <property type="match status" value="1"/>
</dbReference>
<proteinExistence type="predicted"/>
<evidence type="ECO:0000256" key="1">
    <source>
        <dbReference type="SAM" id="MobiDB-lite"/>
    </source>
</evidence>
<sequence length="913" mass="99387">MPGRARKGGNAVLRRRGSGRASAQRSFRQAWSDARTPQLPGEAETERGGKPLVLVMQLATANLWDSFCQYTAAVNAQWAHRLGHRYILTGGEYLHRADLWRGGNVRAVLEVMKQAPAEVDWIFHLDCDAALVDFSKDALAAVLARHGSAELLLSRDESGFAGGSRLSNMGTGLWRRSAWTEEFLEAWWQELEGNPSRNEQEVLEHFITSNTHGCLDGRLVLLPAGLLNSESSNPVAAPAARQPVVHLAGLPGPVRTEVFRELWAEQCGQKPPGGDWGMRDRLLRSLGDHTLSLGDAPEGETWAEASAASRAARRLALMLVRGGTRREEADFFLRLAVRRVRLLEEHVARGGAGGSSSALALQHSLDNLVGPLLELGYNDEVSAPLQQCRVLFFKPDFAEVAENLSARLAEGTLTLQEEGSDIQQLSLGEGVVEASLRRFADHVAVQLRVTEQFLARWESLAQGKDLAEHEAELLCRQCAKPLLRERSGLEGPLQALHLPTDLWQACAEVVACEECTPLGQGHLRAEPGRLFVSAQTFLVARGDLSPGVATARGLLWCLCGAVVGEGDSSAGAGAGDAGAARRRPNLCGWGHVCKNAGVLLYKHRATMGGTFDPLAPYTEEAAALAHLLSLRASEGQSRFVLLPSHPCSEQPKGDEVAEALELRLLLPELILQMGDQIQKAAKVLFRPLKVSDLGASTQVVLPQESFEAVCRRLTSWTQRLPPSLSAAPQKGWKSSFLPRAPDGILENLFRAGYESRNDSLDAAVRAENLAAVLQSRPGRVEEAEALVREALSTLETAFPPEAGDVRPAGARARLAQILHLQGRTAEAEPLLRSALEAYEKSLGEDHPQALGCARNLAVLLKQQKTKLAEAEALLLRAAKGYAAAWGEEHPETQRLRRNLGNFRRWRKEVKGHP</sequence>
<dbReference type="InterPro" id="IPR011990">
    <property type="entry name" value="TPR-like_helical_dom_sf"/>
</dbReference>
<dbReference type="SUPFAM" id="SSF48452">
    <property type="entry name" value="TPR-like"/>
    <property type="match status" value="1"/>
</dbReference>
<feature type="compositionally biased region" description="Basic residues" evidence="1">
    <location>
        <begin position="1"/>
        <end position="18"/>
    </location>
</feature>
<feature type="region of interest" description="Disordered" evidence="1">
    <location>
        <begin position="1"/>
        <end position="46"/>
    </location>
</feature>
<dbReference type="InterPro" id="IPR053137">
    <property type="entry name" value="NLR-like"/>
</dbReference>
<evidence type="ECO:0000313" key="2">
    <source>
        <dbReference type="EMBL" id="CAJ1408353.1"/>
    </source>
</evidence>
<dbReference type="PANTHER" id="PTHR46082">
    <property type="entry name" value="ATP/GTP-BINDING PROTEIN-RELATED"/>
    <property type="match status" value="1"/>
</dbReference>
<name>A0AA36NLZ1_9DINO</name>
<feature type="compositionally biased region" description="Low complexity" evidence="1">
    <location>
        <begin position="19"/>
        <end position="30"/>
    </location>
</feature>
<dbReference type="Gene3D" id="1.25.40.10">
    <property type="entry name" value="Tetratricopeptide repeat domain"/>
    <property type="match status" value="1"/>
</dbReference>
<protein>
    <recommendedName>
        <fullName evidence="4">Tetratricopeptide repeat protein</fullName>
    </recommendedName>
</protein>
<dbReference type="Proteomes" id="UP001178507">
    <property type="component" value="Unassembled WGS sequence"/>
</dbReference>
<organism evidence="2 3">
    <name type="scientific">Effrenium voratum</name>
    <dbReference type="NCBI Taxonomy" id="2562239"/>
    <lineage>
        <taxon>Eukaryota</taxon>
        <taxon>Sar</taxon>
        <taxon>Alveolata</taxon>
        <taxon>Dinophyceae</taxon>
        <taxon>Suessiales</taxon>
        <taxon>Symbiodiniaceae</taxon>
        <taxon>Effrenium</taxon>
    </lineage>
</organism>
<evidence type="ECO:0000313" key="3">
    <source>
        <dbReference type="Proteomes" id="UP001178507"/>
    </source>
</evidence>
<dbReference type="PANTHER" id="PTHR46082:SF6">
    <property type="entry name" value="AAA+ ATPASE DOMAIN-CONTAINING PROTEIN-RELATED"/>
    <property type="match status" value="1"/>
</dbReference>